<dbReference type="AlphaFoldDB" id="A0A939DM12"/>
<dbReference type="SUPFAM" id="SSF51695">
    <property type="entry name" value="PLC-like phosphodiesterases"/>
    <property type="match status" value="1"/>
</dbReference>
<evidence type="ECO:0000256" key="7">
    <source>
        <dbReference type="SAM" id="SignalP"/>
    </source>
</evidence>
<dbReference type="Gene3D" id="3.20.20.190">
    <property type="entry name" value="Phosphatidylinositol (PI) phosphodiesterase"/>
    <property type="match status" value="1"/>
</dbReference>
<gene>
    <name evidence="9" type="primary">glpQ</name>
    <name evidence="9" type="ORF">J0A66_06885</name>
</gene>
<dbReference type="GO" id="GO:0042597">
    <property type="term" value="C:periplasmic space"/>
    <property type="evidence" value="ECO:0007669"/>
    <property type="project" value="TreeGrafter"/>
</dbReference>
<dbReference type="PROSITE" id="PS51704">
    <property type="entry name" value="GP_PDE"/>
    <property type="match status" value="1"/>
</dbReference>
<dbReference type="RefSeq" id="WP_206573059.1">
    <property type="nucleotide sequence ID" value="NZ_JAFKCV010000003.1"/>
</dbReference>
<keyword evidence="5 9" id="KW-0378">Hydrolase</keyword>
<protein>
    <recommendedName>
        <fullName evidence="2">glycerophosphodiester phosphodiesterase</fullName>
        <ecNumber evidence="2">3.1.4.46</ecNumber>
    </recommendedName>
</protein>
<evidence type="ECO:0000256" key="5">
    <source>
        <dbReference type="ARBA" id="ARBA00022801"/>
    </source>
</evidence>
<reference evidence="9" key="1">
    <citation type="submission" date="2021-03" db="EMBL/GenBank/DDBJ databases">
        <title>novel species isolated from a fishpond in China.</title>
        <authorList>
            <person name="Lu H."/>
            <person name="Cai Z."/>
        </authorList>
    </citation>
    <scope>NUCLEOTIDE SEQUENCE</scope>
    <source>
        <strain evidence="9">JCM 30855</strain>
    </source>
</reference>
<proteinExistence type="inferred from homology"/>
<dbReference type="EMBL" id="JAFKCV010000003">
    <property type="protein sequence ID" value="MBN7824948.1"/>
    <property type="molecule type" value="Genomic_DNA"/>
</dbReference>
<dbReference type="NCBIfam" id="NF008354">
    <property type="entry name" value="PRK11143.1"/>
    <property type="match status" value="1"/>
</dbReference>
<evidence type="ECO:0000256" key="3">
    <source>
        <dbReference type="ARBA" id="ARBA00022729"/>
    </source>
</evidence>
<keyword evidence="3 7" id="KW-0732">Signal</keyword>
<comment type="catalytic activity">
    <reaction evidence="6">
        <text>a sn-glycero-3-phosphodiester + H2O = an alcohol + sn-glycerol 3-phosphate + H(+)</text>
        <dbReference type="Rhea" id="RHEA:12969"/>
        <dbReference type="ChEBI" id="CHEBI:15377"/>
        <dbReference type="ChEBI" id="CHEBI:15378"/>
        <dbReference type="ChEBI" id="CHEBI:30879"/>
        <dbReference type="ChEBI" id="CHEBI:57597"/>
        <dbReference type="ChEBI" id="CHEBI:83408"/>
        <dbReference type="EC" id="3.1.4.46"/>
    </reaction>
</comment>
<keyword evidence="4" id="KW-0319">Glycerol metabolism</keyword>
<dbReference type="GO" id="GO:0008889">
    <property type="term" value="F:glycerophosphodiester phosphodiesterase activity"/>
    <property type="evidence" value="ECO:0007669"/>
    <property type="project" value="UniProtKB-EC"/>
</dbReference>
<evidence type="ECO:0000259" key="8">
    <source>
        <dbReference type="PROSITE" id="PS51704"/>
    </source>
</evidence>
<evidence type="ECO:0000256" key="4">
    <source>
        <dbReference type="ARBA" id="ARBA00022798"/>
    </source>
</evidence>
<comment type="caution">
    <text evidence="9">The sequence shown here is derived from an EMBL/GenBank/DDBJ whole genome shotgun (WGS) entry which is preliminary data.</text>
</comment>
<dbReference type="GO" id="GO:0006629">
    <property type="term" value="P:lipid metabolic process"/>
    <property type="evidence" value="ECO:0007669"/>
    <property type="project" value="InterPro"/>
</dbReference>
<organism evidence="9 10">
    <name type="scientific">Bowmanella dokdonensis</name>
    <dbReference type="NCBI Taxonomy" id="751969"/>
    <lineage>
        <taxon>Bacteria</taxon>
        <taxon>Pseudomonadati</taxon>
        <taxon>Pseudomonadota</taxon>
        <taxon>Gammaproteobacteria</taxon>
        <taxon>Alteromonadales</taxon>
        <taxon>Alteromonadaceae</taxon>
        <taxon>Bowmanella</taxon>
    </lineage>
</organism>
<dbReference type="PANTHER" id="PTHR43620:SF7">
    <property type="entry name" value="GLYCEROPHOSPHODIESTER PHOSPHODIESTERASE GDPD5-RELATED"/>
    <property type="match status" value="1"/>
</dbReference>
<evidence type="ECO:0000256" key="1">
    <source>
        <dbReference type="ARBA" id="ARBA00007277"/>
    </source>
</evidence>
<dbReference type="PANTHER" id="PTHR43620">
    <property type="entry name" value="GLYCEROPHOSPHORYL DIESTER PHOSPHODIESTERASE"/>
    <property type="match status" value="1"/>
</dbReference>
<evidence type="ECO:0000256" key="2">
    <source>
        <dbReference type="ARBA" id="ARBA00012247"/>
    </source>
</evidence>
<dbReference type="FunFam" id="3.20.20.190:FF:000009">
    <property type="entry name" value="Glycerophosphodiester phosphodiesterase, periplasmic"/>
    <property type="match status" value="1"/>
</dbReference>
<dbReference type="GO" id="GO:0006071">
    <property type="term" value="P:glycerol metabolic process"/>
    <property type="evidence" value="ECO:0007669"/>
    <property type="project" value="UniProtKB-KW"/>
</dbReference>
<evidence type="ECO:0000256" key="6">
    <source>
        <dbReference type="ARBA" id="ARBA00047512"/>
    </source>
</evidence>
<keyword evidence="10" id="KW-1185">Reference proteome</keyword>
<dbReference type="Pfam" id="PF03009">
    <property type="entry name" value="GDPD"/>
    <property type="match status" value="1"/>
</dbReference>
<sequence>MTKVFLTVCSLLICASLSARPLVIAHRGASAYLPEHTLEAAVLAHGMNADYIEQDLVLSKDGVPVVLHDIHLETVTDVEQRFPKRAREDGRYYAIDFTLAELKTLRVHERTDTSGRQVYTKRYPGQSPFQIATFEEQIELISALNRTRHRQTGLYPEIKSPAFHRREGLDISKIVLALLDSYGLNHPGARVYLQCFDYEELKRLKKELGAHVMLVQLIGENGWQESATDYDWLISRPGLEAVARIADGIGPWIPQLLDSSGRAPSSLLLNARELGLSVHPYTFRSDQLPSGQTEQQHLELLLNQLQVDGLFTDFPDRVVAFISARAPND</sequence>
<evidence type="ECO:0000313" key="9">
    <source>
        <dbReference type="EMBL" id="MBN7824948.1"/>
    </source>
</evidence>
<feature type="domain" description="GP-PDE" evidence="8">
    <location>
        <begin position="21"/>
        <end position="322"/>
    </location>
</feature>
<name>A0A939DM12_9ALTE</name>
<accession>A0A939DM12</accession>
<dbReference type="InterPro" id="IPR030395">
    <property type="entry name" value="GP_PDE_dom"/>
</dbReference>
<dbReference type="InterPro" id="IPR017946">
    <property type="entry name" value="PLC-like_Pdiesterase_TIM-brl"/>
</dbReference>
<evidence type="ECO:0000313" key="10">
    <source>
        <dbReference type="Proteomes" id="UP000664654"/>
    </source>
</evidence>
<feature type="chain" id="PRO_5037644188" description="glycerophosphodiester phosphodiesterase" evidence="7">
    <location>
        <begin position="20"/>
        <end position="329"/>
    </location>
</feature>
<dbReference type="Proteomes" id="UP000664654">
    <property type="component" value="Unassembled WGS sequence"/>
</dbReference>
<feature type="signal peptide" evidence="7">
    <location>
        <begin position="1"/>
        <end position="19"/>
    </location>
</feature>
<comment type="similarity">
    <text evidence="1">Belongs to the glycerophosphoryl diester phosphodiesterase family.</text>
</comment>
<dbReference type="EC" id="3.1.4.46" evidence="2"/>